<feature type="transmembrane region" description="Helical" evidence="2">
    <location>
        <begin position="50"/>
        <end position="72"/>
    </location>
</feature>
<dbReference type="Proteomes" id="UP000532010">
    <property type="component" value="Unassembled WGS sequence"/>
</dbReference>
<dbReference type="PANTHER" id="PTHR34980">
    <property type="entry name" value="INNER MEMBRANE PROTEIN-RELATED-RELATED"/>
    <property type="match status" value="1"/>
</dbReference>
<reference evidence="3 4" key="1">
    <citation type="submission" date="2020-08" db="EMBL/GenBank/DDBJ databases">
        <title>The Agave Microbiome: Exploring the role of microbial communities in plant adaptations to desert environments.</title>
        <authorList>
            <person name="Partida-Martinez L.P."/>
        </authorList>
    </citation>
    <scope>NUCLEOTIDE SEQUENCE [LARGE SCALE GENOMIC DNA]</scope>
    <source>
        <strain evidence="3 4">AT3.9</strain>
    </source>
</reference>
<dbReference type="GO" id="GO:0005886">
    <property type="term" value="C:plasma membrane"/>
    <property type="evidence" value="ECO:0007669"/>
    <property type="project" value="TreeGrafter"/>
</dbReference>
<dbReference type="RefSeq" id="WP_183447013.1">
    <property type="nucleotide sequence ID" value="NZ_JACHWB010000001.1"/>
</dbReference>
<gene>
    <name evidence="3" type="ORF">FHR70_000626</name>
</gene>
<evidence type="ECO:0000256" key="2">
    <source>
        <dbReference type="SAM" id="Phobius"/>
    </source>
</evidence>
<dbReference type="Pfam" id="PF05656">
    <property type="entry name" value="DUF805"/>
    <property type="match status" value="1"/>
</dbReference>
<feature type="transmembrane region" description="Helical" evidence="2">
    <location>
        <begin position="115"/>
        <end position="137"/>
    </location>
</feature>
<keyword evidence="4" id="KW-1185">Reference proteome</keyword>
<feature type="region of interest" description="Disordered" evidence="1">
    <location>
        <begin position="142"/>
        <end position="168"/>
    </location>
</feature>
<keyword evidence="2" id="KW-0812">Transmembrane</keyword>
<evidence type="ECO:0000256" key="1">
    <source>
        <dbReference type="SAM" id="MobiDB-lite"/>
    </source>
</evidence>
<accession>A0A7W4YV75</accession>
<evidence type="ECO:0000313" key="4">
    <source>
        <dbReference type="Proteomes" id="UP000532010"/>
    </source>
</evidence>
<sequence length="168" mass="18045">MSFLELFFSFYGRVGRTAYWCGIAICLTFLALVPLITSVIIYVLTGGFDAGAIISTAVHIGAVPAAVSIISFHVRRLHDRGLSGWWVVPAFAVIGLSGKWIMGTMLLLLKRPSDGLLAMNPALALLGITFFLIGGVAGTNGPNRYGPDPRDEDQGEMPDTLGIDQTKF</sequence>
<protein>
    <submittedName>
        <fullName evidence="3">Uncharacterized membrane protein YhaH (DUF805 family)</fullName>
    </submittedName>
</protein>
<feature type="transmembrane region" description="Helical" evidence="2">
    <location>
        <begin position="84"/>
        <end position="109"/>
    </location>
</feature>
<keyword evidence="2" id="KW-0472">Membrane</keyword>
<dbReference type="EMBL" id="JACHWB010000001">
    <property type="protein sequence ID" value="MBB3017586.1"/>
    <property type="molecule type" value="Genomic_DNA"/>
</dbReference>
<dbReference type="PANTHER" id="PTHR34980:SF3">
    <property type="entry name" value="BLR8105 PROTEIN"/>
    <property type="match status" value="1"/>
</dbReference>
<name>A0A7W4YV75_9HYPH</name>
<dbReference type="AlphaFoldDB" id="A0A7W4YV75"/>
<comment type="caution">
    <text evidence="3">The sequence shown here is derived from an EMBL/GenBank/DDBJ whole genome shotgun (WGS) entry which is preliminary data.</text>
</comment>
<evidence type="ECO:0000313" key="3">
    <source>
        <dbReference type="EMBL" id="MBB3017586.1"/>
    </source>
</evidence>
<dbReference type="InterPro" id="IPR008523">
    <property type="entry name" value="DUF805"/>
</dbReference>
<feature type="transmembrane region" description="Helical" evidence="2">
    <location>
        <begin position="20"/>
        <end position="44"/>
    </location>
</feature>
<keyword evidence="2" id="KW-1133">Transmembrane helix</keyword>
<proteinExistence type="predicted"/>
<organism evidence="3 4">
    <name type="scientific">Microvirga lupini</name>
    <dbReference type="NCBI Taxonomy" id="420324"/>
    <lineage>
        <taxon>Bacteria</taxon>
        <taxon>Pseudomonadati</taxon>
        <taxon>Pseudomonadota</taxon>
        <taxon>Alphaproteobacteria</taxon>
        <taxon>Hyphomicrobiales</taxon>
        <taxon>Methylobacteriaceae</taxon>
        <taxon>Microvirga</taxon>
    </lineage>
</organism>